<dbReference type="AlphaFoldDB" id="A0A645BRG1"/>
<gene>
    <name evidence="2" type="ORF">SDC9_114946</name>
</gene>
<dbReference type="EMBL" id="VSSQ01022021">
    <property type="protein sequence ID" value="MPM68020.1"/>
    <property type="molecule type" value="Genomic_DNA"/>
</dbReference>
<feature type="domain" description="ATP-dependent DNA helicase RecQ zinc-binding" evidence="1">
    <location>
        <begin position="82"/>
        <end position="121"/>
    </location>
</feature>
<dbReference type="InterPro" id="IPR032284">
    <property type="entry name" value="RecQ_Zn-bd"/>
</dbReference>
<comment type="caution">
    <text evidence="2">The sequence shown here is derived from an EMBL/GenBank/DDBJ whole genome shotgun (WGS) entry which is preliminary data.</text>
</comment>
<protein>
    <recommendedName>
        <fullName evidence="1">ATP-dependent DNA helicase RecQ zinc-binding domain-containing protein</fullName>
    </recommendedName>
</protein>
<dbReference type="Gene3D" id="1.10.10.10">
    <property type="entry name" value="Winged helix-like DNA-binding domain superfamily/Winged helix DNA-binding domain"/>
    <property type="match status" value="1"/>
</dbReference>
<sequence length="190" mass="22079">MLRIYPGLFSDYVPIDEEYIARVTRNSKAAVISFLQRLSAMGVIAYKSGARSPLIIFKQAREKEDVFDISRDYYEKRRGSFASRVESAINFSREDSLCRSKILLDYFGQQNLKDCGICDVCIAKKRWTSSEQYESQIERRLIELLLESPRSLEELTLLIDDETGRWQEILRDLVDRGGALYKDNLVMIKK</sequence>
<dbReference type="InterPro" id="IPR036388">
    <property type="entry name" value="WH-like_DNA-bd_sf"/>
</dbReference>
<proteinExistence type="predicted"/>
<evidence type="ECO:0000259" key="1">
    <source>
        <dbReference type="Pfam" id="PF16124"/>
    </source>
</evidence>
<reference evidence="2" key="1">
    <citation type="submission" date="2019-08" db="EMBL/GenBank/DDBJ databases">
        <authorList>
            <person name="Kucharzyk K."/>
            <person name="Murdoch R.W."/>
            <person name="Higgins S."/>
            <person name="Loffler F."/>
        </authorList>
    </citation>
    <scope>NUCLEOTIDE SEQUENCE</scope>
</reference>
<accession>A0A645BRG1</accession>
<dbReference type="Pfam" id="PF16124">
    <property type="entry name" value="RecQ_Zn_bind"/>
    <property type="match status" value="1"/>
</dbReference>
<organism evidence="2">
    <name type="scientific">bioreactor metagenome</name>
    <dbReference type="NCBI Taxonomy" id="1076179"/>
    <lineage>
        <taxon>unclassified sequences</taxon>
        <taxon>metagenomes</taxon>
        <taxon>ecological metagenomes</taxon>
    </lineage>
</organism>
<name>A0A645BRG1_9ZZZZ</name>
<evidence type="ECO:0000313" key="2">
    <source>
        <dbReference type="EMBL" id="MPM68020.1"/>
    </source>
</evidence>